<reference evidence="6" key="2">
    <citation type="submission" date="2025-09" db="UniProtKB">
        <authorList>
            <consortium name="Ensembl"/>
        </authorList>
    </citation>
    <scope>IDENTIFICATION</scope>
</reference>
<name>A0A8C7XGU5_9TELE</name>
<organism evidence="6 7">
    <name type="scientific">Oryzias sinensis</name>
    <name type="common">Chinese medaka</name>
    <dbReference type="NCBI Taxonomy" id="183150"/>
    <lineage>
        <taxon>Eukaryota</taxon>
        <taxon>Metazoa</taxon>
        <taxon>Chordata</taxon>
        <taxon>Craniata</taxon>
        <taxon>Vertebrata</taxon>
        <taxon>Euteleostomi</taxon>
        <taxon>Actinopterygii</taxon>
        <taxon>Neopterygii</taxon>
        <taxon>Teleostei</taxon>
        <taxon>Neoteleostei</taxon>
        <taxon>Acanthomorphata</taxon>
        <taxon>Ovalentaria</taxon>
        <taxon>Atherinomorphae</taxon>
        <taxon>Beloniformes</taxon>
        <taxon>Adrianichthyidae</taxon>
        <taxon>Oryziinae</taxon>
        <taxon>Oryzias</taxon>
    </lineage>
</organism>
<evidence type="ECO:0000256" key="2">
    <source>
        <dbReference type="ARBA" id="ARBA00022771"/>
    </source>
</evidence>
<dbReference type="Proteomes" id="UP000694383">
    <property type="component" value="Unplaced"/>
</dbReference>
<dbReference type="GeneTree" id="ENSGT00930000151196"/>
<dbReference type="Ensembl" id="ENSOSIT00000012844.1">
    <property type="protein sequence ID" value="ENSOSIP00000012119.1"/>
    <property type="gene ID" value="ENSOSIG00000007147.1"/>
</dbReference>
<reference evidence="6" key="1">
    <citation type="submission" date="2025-08" db="UniProtKB">
        <authorList>
            <consortium name="Ensembl"/>
        </authorList>
    </citation>
    <scope>IDENTIFICATION</scope>
</reference>
<dbReference type="Pfam" id="PF13765">
    <property type="entry name" value="PRY"/>
    <property type="match status" value="1"/>
</dbReference>
<keyword evidence="2" id="KW-0863">Zinc-finger</keyword>
<keyword evidence="3" id="KW-0862">Zinc</keyword>
<dbReference type="InterPro" id="IPR013320">
    <property type="entry name" value="ConA-like_dom_sf"/>
</dbReference>
<evidence type="ECO:0000313" key="7">
    <source>
        <dbReference type="Proteomes" id="UP000694383"/>
    </source>
</evidence>
<protein>
    <recommendedName>
        <fullName evidence="5">B30.2/SPRY domain-containing protein</fullName>
    </recommendedName>
</protein>
<feature type="domain" description="B30.2/SPRY" evidence="5">
    <location>
        <begin position="90"/>
        <end position="293"/>
    </location>
</feature>
<dbReference type="InterPro" id="IPR003879">
    <property type="entry name" value="Butyrophylin_SPRY"/>
</dbReference>
<dbReference type="AlphaFoldDB" id="A0A8C7XGU5"/>
<dbReference type="Pfam" id="PF00622">
    <property type="entry name" value="SPRY"/>
    <property type="match status" value="1"/>
</dbReference>
<evidence type="ECO:0000259" key="5">
    <source>
        <dbReference type="PROSITE" id="PS50188"/>
    </source>
</evidence>
<dbReference type="GO" id="GO:0005737">
    <property type="term" value="C:cytoplasm"/>
    <property type="evidence" value="ECO:0007669"/>
    <property type="project" value="UniProtKB-ARBA"/>
</dbReference>
<dbReference type="PRINTS" id="PR01407">
    <property type="entry name" value="BUTYPHLNCDUF"/>
</dbReference>
<evidence type="ECO:0000256" key="1">
    <source>
        <dbReference type="ARBA" id="ARBA00022723"/>
    </source>
</evidence>
<dbReference type="InterPro" id="IPR003877">
    <property type="entry name" value="SPRY_dom"/>
</dbReference>
<proteinExistence type="predicted"/>
<evidence type="ECO:0000313" key="6">
    <source>
        <dbReference type="Ensembl" id="ENSOSIP00000012119.1"/>
    </source>
</evidence>
<evidence type="ECO:0000256" key="4">
    <source>
        <dbReference type="SAM" id="MobiDB-lite"/>
    </source>
</evidence>
<dbReference type="SUPFAM" id="SSF49899">
    <property type="entry name" value="Concanavalin A-like lectins/glucanases"/>
    <property type="match status" value="1"/>
</dbReference>
<dbReference type="InterPro" id="IPR006574">
    <property type="entry name" value="PRY"/>
</dbReference>
<evidence type="ECO:0000256" key="3">
    <source>
        <dbReference type="ARBA" id="ARBA00022833"/>
    </source>
</evidence>
<keyword evidence="7" id="KW-1185">Reference proteome</keyword>
<dbReference type="InterPro" id="IPR051051">
    <property type="entry name" value="E3_ubiq-ligase_TRIM/RNF"/>
</dbReference>
<dbReference type="PANTHER" id="PTHR25465:SF80">
    <property type="entry name" value="TRIPARTITE MOTIF-CONTAINING PROTEIN 16-LIKE"/>
    <property type="match status" value="1"/>
</dbReference>
<dbReference type="PROSITE" id="PS50188">
    <property type="entry name" value="B302_SPRY"/>
    <property type="match status" value="1"/>
</dbReference>
<keyword evidence="1" id="KW-0479">Metal-binding</keyword>
<dbReference type="Gene3D" id="2.60.120.920">
    <property type="match status" value="1"/>
</dbReference>
<dbReference type="InterPro" id="IPR043136">
    <property type="entry name" value="B30.2/SPRY_sf"/>
</dbReference>
<dbReference type="InterPro" id="IPR001870">
    <property type="entry name" value="B30.2/SPRY"/>
</dbReference>
<dbReference type="GO" id="GO:0008270">
    <property type="term" value="F:zinc ion binding"/>
    <property type="evidence" value="ECO:0007669"/>
    <property type="project" value="UniProtKB-KW"/>
</dbReference>
<sequence length="293" mass="33176">MTDSSSDCCESNKRGTLACYSVRRVQRESHKSTGLKQLWIMGLQVCTPAYTKDKTETKMPTRTPTARIMPANSKHGKKREVSPTIKIPDYDPNIAEPTCRADLLKYWINLSLDEKTSSKMLWITDSASSVSRKTDNQICPVLDRPERYEYSPQVLCKEGIQDFRAYWEVKYTGWVVVGVVYERAGRRGSDGSCGLGENEHSWGLGWCGSSYQLWFNGNNTEIGHIPHCNTIGVYLDHPAGIMKFYVVKEEGEGAEKKKEAQLLQQIKTPFKGRLMPGFWIGQNSSCLLVEKEE</sequence>
<dbReference type="PANTHER" id="PTHR25465">
    <property type="entry name" value="B-BOX DOMAIN CONTAINING"/>
    <property type="match status" value="1"/>
</dbReference>
<accession>A0A8C7XGU5</accession>
<feature type="region of interest" description="Disordered" evidence="4">
    <location>
        <begin position="66"/>
        <end position="85"/>
    </location>
</feature>